<gene>
    <name evidence="3" type="ORF">K504DRAFT_234416</name>
</gene>
<evidence type="ECO:0000256" key="1">
    <source>
        <dbReference type="SAM" id="MobiDB-lite"/>
    </source>
</evidence>
<keyword evidence="2" id="KW-1133">Transmembrane helix</keyword>
<name>A0A6G1KED4_9PLEO</name>
<dbReference type="AlphaFoldDB" id="A0A6G1KED4"/>
<feature type="transmembrane region" description="Helical" evidence="2">
    <location>
        <begin position="20"/>
        <end position="40"/>
    </location>
</feature>
<reference evidence="3" key="1">
    <citation type="journal article" date="2020" name="Stud. Mycol.">
        <title>101 Dothideomycetes genomes: a test case for predicting lifestyles and emergence of pathogens.</title>
        <authorList>
            <person name="Haridas S."/>
            <person name="Albert R."/>
            <person name="Binder M."/>
            <person name="Bloem J."/>
            <person name="Labutti K."/>
            <person name="Salamov A."/>
            <person name="Andreopoulos B."/>
            <person name="Baker S."/>
            <person name="Barry K."/>
            <person name="Bills G."/>
            <person name="Bluhm B."/>
            <person name="Cannon C."/>
            <person name="Castanera R."/>
            <person name="Culley D."/>
            <person name="Daum C."/>
            <person name="Ezra D."/>
            <person name="Gonzalez J."/>
            <person name="Henrissat B."/>
            <person name="Kuo A."/>
            <person name="Liang C."/>
            <person name="Lipzen A."/>
            <person name="Lutzoni F."/>
            <person name="Magnuson J."/>
            <person name="Mondo S."/>
            <person name="Nolan M."/>
            <person name="Ohm R."/>
            <person name="Pangilinan J."/>
            <person name="Park H.-J."/>
            <person name="Ramirez L."/>
            <person name="Alfaro M."/>
            <person name="Sun H."/>
            <person name="Tritt A."/>
            <person name="Yoshinaga Y."/>
            <person name="Zwiers L.-H."/>
            <person name="Turgeon B."/>
            <person name="Goodwin S."/>
            <person name="Spatafora J."/>
            <person name="Crous P."/>
            <person name="Grigoriev I."/>
        </authorList>
    </citation>
    <scope>NUCLEOTIDE SEQUENCE</scope>
    <source>
        <strain evidence="3">CBS 279.74</strain>
    </source>
</reference>
<evidence type="ECO:0000313" key="4">
    <source>
        <dbReference type="Proteomes" id="UP000799428"/>
    </source>
</evidence>
<organism evidence="3 4">
    <name type="scientific">Pleomassaria siparia CBS 279.74</name>
    <dbReference type="NCBI Taxonomy" id="1314801"/>
    <lineage>
        <taxon>Eukaryota</taxon>
        <taxon>Fungi</taxon>
        <taxon>Dikarya</taxon>
        <taxon>Ascomycota</taxon>
        <taxon>Pezizomycotina</taxon>
        <taxon>Dothideomycetes</taxon>
        <taxon>Pleosporomycetidae</taxon>
        <taxon>Pleosporales</taxon>
        <taxon>Pleomassariaceae</taxon>
        <taxon>Pleomassaria</taxon>
    </lineage>
</organism>
<keyword evidence="4" id="KW-1185">Reference proteome</keyword>
<accession>A0A6G1KED4</accession>
<evidence type="ECO:0000313" key="3">
    <source>
        <dbReference type="EMBL" id="KAF2710717.1"/>
    </source>
</evidence>
<keyword evidence="2" id="KW-0472">Membrane</keyword>
<proteinExistence type="predicted"/>
<evidence type="ECO:0000256" key="2">
    <source>
        <dbReference type="SAM" id="Phobius"/>
    </source>
</evidence>
<dbReference type="Proteomes" id="UP000799428">
    <property type="component" value="Unassembled WGS sequence"/>
</dbReference>
<feature type="compositionally biased region" description="Basic residues" evidence="1">
    <location>
        <begin position="48"/>
        <end position="60"/>
    </location>
</feature>
<feature type="compositionally biased region" description="Low complexity" evidence="1">
    <location>
        <begin position="61"/>
        <end position="75"/>
    </location>
</feature>
<keyword evidence="2" id="KW-0812">Transmembrane</keyword>
<feature type="region of interest" description="Disordered" evidence="1">
    <location>
        <begin position="48"/>
        <end position="75"/>
    </location>
</feature>
<dbReference type="EMBL" id="MU005768">
    <property type="protein sequence ID" value="KAF2710717.1"/>
    <property type="molecule type" value="Genomic_DNA"/>
</dbReference>
<sequence>MLIYIQNSQSRINLTNNSSLYTIIICCCCCCCCCISLSLLRLPCPAWRPRHPRMAPRRRQPPSTTSATTRRASTTRSAILALVEESSCYIRRARCAAELSSRSCGDKG</sequence>
<protein>
    <submittedName>
        <fullName evidence="3">Uncharacterized protein</fullName>
    </submittedName>
</protein>